<proteinExistence type="inferred from homology"/>
<dbReference type="PANTHER" id="PTHR44196">
    <property type="entry name" value="DEHYDROGENASE/REDUCTASE SDR FAMILY MEMBER 7B"/>
    <property type="match status" value="1"/>
</dbReference>
<protein>
    <submittedName>
        <fullName evidence="4">Short-subunit dehydrogenase</fullName>
    </submittedName>
</protein>
<name>A0A3D9ULN8_9MICO</name>
<feature type="region of interest" description="Disordered" evidence="3">
    <location>
        <begin position="306"/>
        <end position="333"/>
    </location>
</feature>
<dbReference type="Pfam" id="PF00106">
    <property type="entry name" value="adh_short"/>
    <property type="match status" value="1"/>
</dbReference>
<dbReference type="GO" id="GO:0016491">
    <property type="term" value="F:oxidoreductase activity"/>
    <property type="evidence" value="ECO:0007669"/>
    <property type="project" value="UniProtKB-KW"/>
</dbReference>
<dbReference type="SUPFAM" id="SSF51735">
    <property type="entry name" value="NAD(P)-binding Rossmann-fold domains"/>
    <property type="match status" value="1"/>
</dbReference>
<dbReference type="AlphaFoldDB" id="A0A3D9ULN8"/>
<dbReference type="PROSITE" id="PS00061">
    <property type="entry name" value="ADH_SHORT"/>
    <property type="match status" value="1"/>
</dbReference>
<organism evidence="4 5">
    <name type="scientific">Calidifontibacter indicus</name>
    <dbReference type="NCBI Taxonomy" id="419650"/>
    <lineage>
        <taxon>Bacteria</taxon>
        <taxon>Bacillati</taxon>
        <taxon>Actinomycetota</taxon>
        <taxon>Actinomycetes</taxon>
        <taxon>Micrococcales</taxon>
        <taxon>Dermacoccaceae</taxon>
        <taxon>Calidifontibacter</taxon>
    </lineage>
</organism>
<accession>A0A3D9ULN8</accession>
<dbReference type="PRINTS" id="PR00081">
    <property type="entry name" value="GDHRDH"/>
</dbReference>
<dbReference type="CDD" id="cd05233">
    <property type="entry name" value="SDR_c"/>
    <property type="match status" value="1"/>
</dbReference>
<dbReference type="EMBL" id="QTUA01000001">
    <property type="protein sequence ID" value="REF29323.1"/>
    <property type="molecule type" value="Genomic_DNA"/>
</dbReference>
<dbReference type="GO" id="GO:0016020">
    <property type="term" value="C:membrane"/>
    <property type="evidence" value="ECO:0007669"/>
    <property type="project" value="TreeGrafter"/>
</dbReference>
<comment type="caution">
    <text evidence="4">The sequence shown here is derived from an EMBL/GenBank/DDBJ whole genome shotgun (WGS) entry which is preliminary data.</text>
</comment>
<reference evidence="4 5" key="1">
    <citation type="submission" date="2018-08" db="EMBL/GenBank/DDBJ databases">
        <title>Sequencing the genomes of 1000 actinobacteria strains.</title>
        <authorList>
            <person name="Klenk H.-P."/>
        </authorList>
    </citation>
    <scope>NUCLEOTIDE SEQUENCE [LARGE SCALE GENOMIC DNA]</scope>
    <source>
        <strain evidence="4 5">DSM 22967</strain>
    </source>
</reference>
<dbReference type="Proteomes" id="UP000256253">
    <property type="component" value="Unassembled WGS sequence"/>
</dbReference>
<dbReference type="OrthoDB" id="151996at2"/>
<evidence type="ECO:0000313" key="4">
    <source>
        <dbReference type="EMBL" id="REF29323.1"/>
    </source>
</evidence>
<dbReference type="Gene3D" id="3.40.50.720">
    <property type="entry name" value="NAD(P)-binding Rossmann-like Domain"/>
    <property type="match status" value="1"/>
</dbReference>
<evidence type="ECO:0000313" key="5">
    <source>
        <dbReference type="Proteomes" id="UP000256253"/>
    </source>
</evidence>
<keyword evidence="5" id="KW-1185">Reference proteome</keyword>
<dbReference type="InterPro" id="IPR020904">
    <property type="entry name" value="Sc_DH/Rdtase_CS"/>
</dbReference>
<evidence type="ECO:0000256" key="1">
    <source>
        <dbReference type="ARBA" id="ARBA00006484"/>
    </source>
</evidence>
<dbReference type="PANTHER" id="PTHR44196:SF1">
    <property type="entry name" value="DEHYDROGENASE_REDUCTASE SDR FAMILY MEMBER 7B"/>
    <property type="match status" value="1"/>
</dbReference>
<keyword evidence="2" id="KW-0560">Oxidoreductase</keyword>
<gene>
    <name evidence="4" type="ORF">DFJ65_0258</name>
</gene>
<sequence length="333" mass="34795">MTGHPVAIVLGASRGLGMLCAGELACRGHEVALASRSRQRCDEARERLAQLGVPADHLHSYECDARDPDQVAALVEQVEVDLGPVEVGLHVAGIIQVGPWSQWERAQFEDAIDTMLWGPINFCLPLARRMAERGSGRLGVVSSVGGLVSAPHLLPYSTAKFGAFGFSQGLGAELAGTGVSVTSIAPGLMRIGSHRAAQFTGDRAAEYGWFAAGASAPLLAIDADRAARRVVGGLLAGRPFVTFTPLAQVGARVHGVAPGLTRRVLGAVSQLLPATSEENAGLEPGHRVEGELSAKRRAALQRITTLGRRAADRNLEPSVDGQQPGTSSGTGSR</sequence>
<evidence type="ECO:0000256" key="3">
    <source>
        <dbReference type="SAM" id="MobiDB-lite"/>
    </source>
</evidence>
<dbReference type="RefSeq" id="WP_115921451.1">
    <property type="nucleotide sequence ID" value="NZ_QTUA01000001.1"/>
</dbReference>
<evidence type="ECO:0000256" key="2">
    <source>
        <dbReference type="ARBA" id="ARBA00023002"/>
    </source>
</evidence>
<dbReference type="InterPro" id="IPR002347">
    <property type="entry name" value="SDR_fam"/>
</dbReference>
<dbReference type="InterPro" id="IPR036291">
    <property type="entry name" value="NAD(P)-bd_dom_sf"/>
</dbReference>
<comment type="similarity">
    <text evidence="1">Belongs to the short-chain dehydrogenases/reductases (SDR) family.</text>
</comment>